<evidence type="ECO:0000259" key="5">
    <source>
        <dbReference type="Pfam" id="PF00891"/>
    </source>
</evidence>
<name>A0A1Q2MIP9_9BACT</name>
<dbReference type="RefSeq" id="WP_146684355.1">
    <property type="nucleotide sequence ID" value="NZ_CP019646.1"/>
</dbReference>
<evidence type="ECO:0000256" key="4">
    <source>
        <dbReference type="PIRSR" id="PIRSR005739-1"/>
    </source>
</evidence>
<dbReference type="SUPFAM" id="SSF46785">
    <property type="entry name" value="Winged helix' DNA-binding domain"/>
    <property type="match status" value="1"/>
</dbReference>
<reference evidence="8" key="1">
    <citation type="submission" date="2017-02" db="EMBL/GenBank/DDBJ databases">
        <title>Comparative genomics and description of representatives of a novel lineage of planctomycetes thriving in anoxic sediments.</title>
        <authorList>
            <person name="Spring S."/>
            <person name="Bunk B."/>
            <person name="Sproer C."/>
        </authorList>
    </citation>
    <scope>NUCLEOTIDE SEQUENCE [LARGE SCALE GENOMIC DNA]</scope>
    <source>
        <strain evidence="8">SM-Chi-D1</strain>
    </source>
</reference>
<dbReference type="InterPro" id="IPR036390">
    <property type="entry name" value="WH_DNA-bd_sf"/>
</dbReference>
<dbReference type="PANTHER" id="PTHR43712">
    <property type="entry name" value="PUTATIVE (AFU_ORTHOLOGUE AFUA_4G14580)-RELATED"/>
    <property type="match status" value="1"/>
</dbReference>
<dbReference type="InterPro" id="IPR016461">
    <property type="entry name" value="COMT-like"/>
</dbReference>
<feature type="active site" description="Proton acceptor" evidence="4">
    <location>
        <position position="232"/>
    </location>
</feature>
<dbReference type="Gene3D" id="3.40.50.150">
    <property type="entry name" value="Vaccinia Virus protein VP39"/>
    <property type="match status" value="1"/>
</dbReference>
<dbReference type="InterPro" id="IPR029063">
    <property type="entry name" value="SAM-dependent_MTases_sf"/>
</dbReference>
<dbReference type="InterPro" id="IPR001077">
    <property type="entry name" value="COMT_C"/>
</dbReference>
<dbReference type="EMBL" id="CP019646">
    <property type="protein sequence ID" value="AQQ72132.1"/>
    <property type="molecule type" value="Genomic_DNA"/>
</dbReference>
<feature type="domain" description="O-methyltransferase C-terminal" evidence="5">
    <location>
        <begin position="143"/>
        <end position="280"/>
    </location>
</feature>
<accession>A0A1Q2MIP9</accession>
<dbReference type="PROSITE" id="PS51683">
    <property type="entry name" value="SAM_OMT_II"/>
    <property type="match status" value="1"/>
</dbReference>
<dbReference type="AlphaFoldDB" id="A0A1Q2MIP9"/>
<protein>
    <submittedName>
        <fullName evidence="7">Demethylspheroidene O-methyltransferase</fullName>
        <ecNumber evidence="7">2.1.1.210</ecNumber>
    </submittedName>
</protein>
<dbReference type="EC" id="2.1.1.210" evidence="7"/>
<dbReference type="GO" id="GO:0032259">
    <property type="term" value="P:methylation"/>
    <property type="evidence" value="ECO:0007669"/>
    <property type="project" value="UniProtKB-KW"/>
</dbReference>
<dbReference type="InterPro" id="IPR036388">
    <property type="entry name" value="WH-like_DNA-bd_sf"/>
</dbReference>
<dbReference type="SUPFAM" id="SSF53335">
    <property type="entry name" value="S-adenosyl-L-methionine-dependent methyltransferases"/>
    <property type="match status" value="1"/>
</dbReference>
<dbReference type="GO" id="GO:0008171">
    <property type="term" value="F:O-methyltransferase activity"/>
    <property type="evidence" value="ECO:0007669"/>
    <property type="project" value="InterPro"/>
</dbReference>
<proteinExistence type="predicted"/>
<keyword evidence="2 7" id="KW-0808">Transferase</keyword>
<dbReference type="GO" id="GO:0046983">
    <property type="term" value="F:protein dimerization activity"/>
    <property type="evidence" value="ECO:0007669"/>
    <property type="project" value="InterPro"/>
</dbReference>
<dbReference type="CDD" id="cd02440">
    <property type="entry name" value="AdoMet_MTases"/>
    <property type="match status" value="1"/>
</dbReference>
<keyword evidence="3" id="KW-0949">S-adenosyl-L-methionine</keyword>
<dbReference type="KEGG" id="pbas:SMSP2_02513"/>
<evidence type="ECO:0000259" key="6">
    <source>
        <dbReference type="Pfam" id="PF08100"/>
    </source>
</evidence>
<evidence type="ECO:0000313" key="7">
    <source>
        <dbReference type="EMBL" id="AQQ72132.1"/>
    </source>
</evidence>
<dbReference type="Pfam" id="PF08100">
    <property type="entry name" value="Dimerisation"/>
    <property type="match status" value="1"/>
</dbReference>
<dbReference type="STRING" id="1851148.SMSP2_02513"/>
<keyword evidence="1 7" id="KW-0489">Methyltransferase</keyword>
<evidence type="ECO:0000313" key="8">
    <source>
        <dbReference type="Proteomes" id="UP000188181"/>
    </source>
</evidence>
<dbReference type="InterPro" id="IPR012967">
    <property type="entry name" value="COMT_dimerisation"/>
</dbReference>
<dbReference type="PIRSF" id="PIRSF005739">
    <property type="entry name" value="O-mtase"/>
    <property type="match status" value="1"/>
</dbReference>
<evidence type="ECO:0000256" key="2">
    <source>
        <dbReference type="ARBA" id="ARBA00022679"/>
    </source>
</evidence>
<dbReference type="Proteomes" id="UP000188181">
    <property type="component" value="Chromosome"/>
</dbReference>
<organism evidence="7 8">
    <name type="scientific">Limihaloglobus sulfuriphilus</name>
    <dbReference type="NCBI Taxonomy" id="1851148"/>
    <lineage>
        <taxon>Bacteria</taxon>
        <taxon>Pseudomonadati</taxon>
        <taxon>Planctomycetota</taxon>
        <taxon>Phycisphaerae</taxon>
        <taxon>Sedimentisphaerales</taxon>
        <taxon>Sedimentisphaeraceae</taxon>
        <taxon>Limihaloglobus</taxon>
    </lineage>
</organism>
<evidence type="ECO:0000256" key="1">
    <source>
        <dbReference type="ARBA" id="ARBA00022603"/>
    </source>
</evidence>
<dbReference type="PANTHER" id="PTHR43712:SF2">
    <property type="entry name" value="O-METHYLTRANSFERASE CICE"/>
    <property type="match status" value="1"/>
</dbReference>
<gene>
    <name evidence="7" type="primary">crtF</name>
    <name evidence="7" type="ORF">SMSP2_02513</name>
</gene>
<sequence length="327" mass="36079">MDDGFKYIHNLTWGYRAARTLQTAVRLGVFTKIADTSMDTQELAEKCGANYEMLERLLIGCASLGFLERRGGRYSNTAVSRKYLVEGGPLYQGDIICHSSRGAWDAWDALPDAILVSPAPESPQRAHRDFIMGMDNITRGGRGGIFLDNIDLRGRELMFDIGGGPRTYSILACGKYTKLKSVIFDIPETIKIARQVVKRENMDERIAFREGSWDSDDFGSGADTVLMSNILHGKGSNAAMKLEKAYKSLKKGGLLVIQEFILDDAKTGPIVPALFNIMVGAYALSELIELIEKAGFTNINVQAQDRELGSCWLTAEKPADKNAHIIS</sequence>
<keyword evidence="8" id="KW-1185">Reference proteome</keyword>
<dbReference type="OrthoDB" id="9766840at2"/>
<dbReference type="Pfam" id="PF00891">
    <property type="entry name" value="Methyltransf_2"/>
    <property type="match status" value="1"/>
</dbReference>
<dbReference type="Gene3D" id="1.10.10.10">
    <property type="entry name" value="Winged helix-like DNA-binding domain superfamily/Winged helix DNA-binding domain"/>
    <property type="match status" value="1"/>
</dbReference>
<feature type="domain" description="O-methyltransferase dimerisation" evidence="6">
    <location>
        <begin position="11"/>
        <end position="85"/>
    </location>
</feature>
<dbReference type="GO" id="GO:0043803">
    <property type="term" value="F:hydroxyneurosporene-O-methyltransferase activity"/>
    <property type="evidence" value="ECO:0007669"/>
    <property type="project" value="UniProtKB-EC"/>
</dbReference>
<evidence type="ECO:0000256" key="3">
    <source>
        <dbReference type="ARBA" id="ARBA00022691"/>
    </source>
</evidence>